<proteinExistence type="predicted"/>
<dbReference type="GO" id="GO:0008408">
    <property type="term" value="F:3'-5' exonuclease activity"/>
    <property type="evidence" value="ECO:0007669"/>
    <property type="project" value="UniProtKB-ARBA"/>
</dbReference>
<dbReference type="SUPFAM" id="SSF53098">
    <property type="entry name" value="Ribonuclease H-like"/>
    <property type="match status" value="1"/>
</dbReference>
<keyword evidence="4" id="KW-0808">Transferase</keyword>
<dbReference type="CDD" id="cd06141">
    <property type="entry name" value="WRN_exo"/>
    <property type="match status" value="1"/>
</dbReference>
<dbReference type="PANTHER" id="PTHR13620:SF105">
    <property type="entry name" value="OS01G0737700 PROTEIN"/>
    <property type="match status" value="1"/>
</dbReference>
<dbReference type="Gene3D" id="3.30.420.10">
    <property type="entry name" value="Ribonuclease H-like superfamily/Ribonuclease H"/>
    <property type="match status" value="1"/>
</dbReference>
<dbReference type="GO" id="GO:0016740">
    <property type="term" value="F:transferase activity"/>
    <property type="evidence" value="ECO:0007669"/>
    <property type="project" value="UniProtKB-KW"/>
</dbReference>
<dbReference type="Proteomes" id="UP001604336">
    <property type="component" value="Unassembled WGS sequence"/>
</dbReference>
<dbReference type="FunFam" id="3.30.420.10:FF:000054">
    <property type="entry name" value="Werner Syndrome-like exonuclease"/>
    <property type="match status" value="1"/>
</dbReference>
<dbReference type="InterPro" id="IPR051132">
    <property type="entry name" value="3-5_Exonuclease_domain"/>
</dbReference>
<keyword evidence="2" id="KW-0378">Hydrolase</keyword>
<evidence type="ECO:0000313" key="4">
    <source>
        <dbReference type="EMBL" id="KAL2480810.1"/>
    </source>
</evidence>
<comment type="caution">
    <text evidence="4">The sequence shown here is derived from an EMBL/GenBank/DDBJ whole genome shotgun (WGS) entry which is preliminary data.</text>
</comment>
<dbReference type="InterPro" id="IPR002562">
    <property type="entry name" value="3'-5'_exonuclease_dom"/>
</dbReference>
<evidence type="ECO:0000313" key="5">
    <source>
        <dbReference type="Proteomes" id="UP001604336"/>
    </source>
</evidence>
<evidence type="ECO:0000256" key="1">
    <source>
        <dbReference type="ARBA" id="ARBA00022722"/>
    </source>
</evidence>
<dbReference type="InterPro" id="IPR012337">
    <property type="entry name" value="RNaseH-like_sf"/>
</dbReference>
<dbReference type="Pfam" id="PF01612">
    <property type="entry name" value="DNA_pol_A_exo1"/>
    <property type="match status" value="1"/>
</dbReference>
<keyword evidence="5" id="KW-1185">Reference proteome</keyword>
<protein>
    <submittedName>
        <fullName evidence="4">Polynucleotidyl transferase</fullName>
    </submittedName>
</protein>
<evidence type="ECO:0000256" key="2">
    <source>
        <dbReference type="ARBA" id="ARBA00022801"/>
    </source>
</evidence>
<reference evidence="5" key="1">
    <citation type="submission" date="2024-07" db="EMBL/GenBank/DDBJ databases">
        <title>Two chromosome-level genome assemblies of Korean endemic species Abeliophyllum distichum and Forsythia ovata (Oleaceae).</title>
        <authorList>
            <person name="Jang H."/>
        </authorList>
    </citation>
    <scope>NUCLEOTIDE SEQUENCE [LARGE SCALE GENOMIC DNA]</scope>
</reference>
<dbReference type="AlphaFoldDB" id="A0ABD1QX83"/>
<dbReference type="PANTHER" id="PTHR13620">
    <property type="entry name" value="3-5 EXONUCLEASE"/>
    <property type="match status" value="1"/>
</dbReference>
<dbReference type="EMBL" id="JBFOLK010000010">
    <property type="protein sequence ID" value="KAL2480810.1"/>
    <property type="molecule type" value="Genomic_DNA"/>
</dbReference>
<sequence length="300" mass="34306">MVITIHDHQLPDDTHNLYDVNFFGDIIHTLVTHEPSMVSQWVSEIQSLNHLHNRLIVGLDVEWRPNFNRNIENPVATLQLCVDRRCLIYQLIHSPSVPPPLIDFLSNQNYTFVGIGIEADLEKLEEDYGFGYSANAVDLRQLAADTYQMRELKNSGLKSLARFVLGKEVEKPNRVTMSRWDYRWLTPVQVQYACVDAFVSFEIGRALNAAGLFALVFSENSTSHYMLACVHDFAGMGLDFLFELDQVWSGLVQYFKGRWQGNGSTVNENGSSCLVLFKVLDFGFVEDGYVVFRFGFRLIF</sequence>
<name>A0ABD1QX83_9LAMI</name>
<feature type="domain" description="3'-5' exonuclease" evidence="3">
    <location>
        <begin position="35"/>
        <end position="212"/>
    </location>
</feature>
<organism evidence="4 5">
    <name type="scientific">Abeliophyllum distichum</name>
    <dbReference type="NCBI Taxonomy" id="126358"/>
    <lineage>
        <taxon>Eukaryota</taxon>
        <taxon>Viridiplantae</taxon>
        <taxon>Streptophyta</taxon>
        <taxon>Embryophyta</taxon>
        <taxon>Tracheophyta</taxon>
        <taxon>Spermatophyta</taxon>
        <taxon>Magnoliopsida</taxon>
        <taxon>eudicotyledons</taxon>
        <taxon>Gunneridae</taxon>
        <taxon>Pentapetalae</taxon>
        <taxon>asterids</taxon>
        <taxon>lamiids</taxon>
        <taxon>Lamiales</taxon>
        <taxon>Oleaceae</taxon>
        <taxon>Forsythieae</taxon>
        <taxon>Abeliophyllum</taxon>
    </lineage>
</organism>
<evidence type="ECO:0000259" key="3">
    <source>
        <dbReference type="SMART" id="SM00474"/>
    </source>
</evidence>
<gene>
    <name evidence="4" type="ORF">Adt_33776</name>
</gene>
<dbReference type="InterPro" id="IPR036397">
    <property type="entry name" value="RNaseH_sf"/>
</dbReference>
<accession>A0ABD1QX83</accession>
<keyword evidence="1" id="KW-0540">Nuclease</keyword>
<dbReference type="SMART" id="SM00474">
    <property type="entry name" value="35EXOc"/>
    <property type="match status" value="1"/>
</dbReference>